<reference evidence="1 2" key="1">
    <citation type="journal article" date="2019" name="Science, e1252229">
        <title>Invertible promoters mediate bacterial phase variation, antibiotic resistance, and host adaptation in the gut.</title>
        <authorList>
            <person name="Jiang X."/>
            <person name="Hall A.B."/>
            <person name="Arthur T.D."/>
            <person name="Plichta D.R."/>
            <person name="Covington C.T."/>
            <person name="Poyet M."/>
            <person name="Crothers J."/>
            <person name="Moses P.L."/>
            <person name="Tolonen A.C."/>
            <person name="Vlamakis H."/>
            <person name="Alm E.J."/>
            <person name="Xavier R.J."/>
        </authorList>
    </citation>
    <scope>NUCLEOTIDE SEQUENCE [LARGE SCALE GENOMIC DNA]</scope>
    <source>
        <strain evidence="2">bf_0095</strain>
    </source>
</reference>
<protein>
    <submittedName>
        <fullName evidence="1">Uncharacterized protein</fullName>
    </submittedName>
</protein>
<evidence type="ECO:0000313" key="1">
    <source>
        <dbReference type="EMBL" id="RYT81219.1"/>
    </source>
</evidence>
<evidence type="ECO:0000313" key="2">
    <source>
        <dbReference type="Proteomes" id="UP000291191"/>
    </source>
</evidence>
<proteinExistence type="predicted"/>
<gene>
    <name evidence="1" type="ORF">EAJ06_07775</name>
</gene>
<comment type="caution">
    <text evidence="1">The sequence shown here is derived from an EMBL/GenBank/DDBJ whole genome shotgun (WGS) entry which is preliminary data.</text>
</comment>
<sequence length="66" mass="7389">MNILFLKTPGATCGMEMIEDAINYIVNFTVETYAKLLYQLPEKQKQVLIAINREGQARNVVSGAIN</sequence>
<keyword evidence="2" id="KW-1185">Reference proteome</keyword>
<dbReference type="OrthoDB" id="9870980at2"/>
<name>A0A415ALM7_9BACE</name>
<dbReference type="AlphaFoldDB" id="A0A415ALM7"/>
<organism evidence="1 2">
    <name type="scientific">Bacteroides intestinalis</name>
    <dbReference type="NCBI Taxonomy" id="329854"/>
    <lineage>
        <taxon>Bacteria</taxon>
        <taxon>Pseudomonadati</taxon>
        <taxon>Bacteroidota</taxon>
        <taxon>Bacteroidia</taxon>
        <taxon>Bacteroidales</taxon>
        <taxon>Bacteroidaceae</taxon>
        <taxon>Bacteroides</taxon>
    </lineage>
</organism>
<dbReference type="Proteomes" id="UP000291191">
    <property type="component" value="Unassembled WGS sequence"/>
</dbReference>
<dbReference type="EMBL" id="RCXO01000007">
    <property type="protein sequence ID" value="RYT81219.1"/>
    <property type="molecule type" value="Genomic_DNA"/>
</dbReference>
<accession>A0A415ALM7</accession>
<dbReference type="RefSeq" id="WP_044531969.1">
    <property type="nucleotide sequence ID" value="NZ_CDQQ01000002.1"/>
</dbReference>